<comment type="caution">
    <text evidence="1">The sequence shown here is derived from an EMBL/GenBank/DDBJ whole genome shotgun (WGS) entry which is preliminary data.</text>
</comment>
<dbReference type="AlphaFoldDB" id="A0A813JKP0"/>
<accession>A0A813JKP0</accession>
<protein>
    <submittedName>
        <fullName evidence="1">Uncharacterized protein</fullName>
    </submittedName>
</protein>
<proteinExistence type="predicted"/>
<feature type="non-terminal residue" evidence="1">
    <location>
        <position position="1"/>
    </location>
</feature>
<dbReference type="EMBL" id="CAJNNW010025625">
    <property type="protein sequence ID" value="CAE8677824.1"/>
    <property type="molecule type" value="Genomic_DNA"/>
</dbReference>
<evidence type="ECO:0000313" key="1">
    <source>
        <dbReference type="EMBL" id="CAE8677824.1"/>
    </source>
</evidence>
<name>A0A813JKP0_POLGL</name>
<reference evidence="1" key="1">
    <citation type="submission" date="2021-02" db="EMBL/GenBank/DDBJ databases">
        <authorList>
            <person name="Dougan E. K."/>
            <person name="Rhodes N."/>
            <person name="Thang M."/>
            <person name="Chan C."/>
        </authorList>
    </citation>
    <scope>NUCLEOTIDE SEQUENCE</scope>
</reference>
<organism evidence="1 2">
    <name type="scientific">Polarella glacialis</name>
    <name type="common">Dinoflagellate</name>
    <dbReference type="NCBI Taxonomy" id="89957"/>
    <lineage>
        <taxon>Eukaryota</taxon>
        <taxon>Sar</taxon>
        <taxon>Alveolata</taxon>
        <taxon>Dinophyceae</taxon>
        <taxon>Suessiales</taxon>
        <taxon>Suessiaceae</taxon>
        <taxon>Polarella</taxon>
    </lineage>
</organism>
<dbReference type="Proteomes" id="UP000626109">
    <property type="component" value="Unassembled WGS sequence"/>
</dbReference>
<feature type="non-terminal residue" evidence="1">
    <location>
        <position position="113"/>
    </location>
</feature>
<evidence type="ECO:0000313" key="2">
    <source>
        <dbReference type="Proteomes" id="UP000626109"/>
    </source>
</evidence>
<sequence>GCVMSLGISSTVWPAIVCRPEGKLTAIGSSSLATRDLKREIDVFEQMAKMAHTRGLQAACWNAVVIRSLTFGDEKRARLSLQAMDDEQLCNPMSEMLRLRIGAPAPRSGVGEI</sequence>
<gene>
    <name evidence="1" type="ORF">PGLA2088_LOCUS20475</name>
</gene>